<evidence type="ECO:0000313" key="2">
    <source>
        <dbReference type="Proteomes" id="UP001235939"/>
    </source>
</evidence>
<proteinExistence type="predicted"/>
<organism evidence="1 2">
    <name type="scientific">Cordylochernes scorpioides</name>
    <dbReference type="NCBI Taxonomy" id="51811"/>
    <lineage>
        <taxon>Eukaryota</taxon>
        <taxon>Metazoa</taxon>
        <taxon>Ecdysozoa</taxon>
        <taxon>Arthropoda</taxon>
        <taxon>Chelicerata</taxon>
        <taxon>Arachnida</taxon>
        <taxon>Pseudoscorpiones</taxon>
        <taxon>Cheliferoidea</taxon>
        <taxon>Chernetidae</taxon>
        <taxon>Cordylochernes</taxon>
    </lineage>
</organism>
<dbReference type="Proteomes" id="UP001235939">
    <property type="component" value="Chromosome X"/>
</dbReference>
<protein>
    <submittedName>
        <fullName evidence="1">Uncharacterized protein</fullName>
    </submittedName>
</protein>
<gene>
    <name evidence="1" type="ORF">LAZ67_X004186</name>
</gene>
<dbReference type="PANTHER" id="PTHR46114:SF1">
    <property type="entry name" value="ZAD DOMAIN-CONTAINING PROTEIN"/>
    <property type="match status" value="1"/>
</dbReference>
<evidence type="ECO:0000313" key="1">
    <source>
        <dbReference type="EMBL" id="UYV84991.1"/>
    </source>
</evidence>
<accession>A0ABY6LXF1</accession>
<name>A0ABY6LXF1_9ARAC</name>
<dbReference type="EMBL" id="CP092886">
    <property type="protein sequence ID" value="UYV84991.1"/>
    <property type="molecule type" value="Genomic_DNA"/>
</dbReference>
<reference evidence="1 2" key="1">
    <citation type="submission" date="2022-03" db="EMBL/GenBank/DDBJ databases">
        <title>A chromosomal length assembly of Cordylochernes scorpioides.</title>
        <authorList>
            <person name="Zeh D."/>
            <person name="Zeh J."/>
        </authorList>
    </citation>
    <scope>NUCLEOTIDE SEQUENCE [LARGE SCALE GENOMIC DNA]</scope>
    <source>
        <strain evidence="1">IN4F17</strain>
        <tissue evidence="1">Whole Body</tissue>
    </source>
</reference>
<dbReference type="PANTHER" id="PTHR46114">
    <property type="entry name" value="APPLE DOMAIN-CONTAINING PROTEIN"/>
    <property type="match status" value="1"/>
</dbReference>
<keyword evidence="2" id="KW-1185">Reference proteome</keyword>
<sequence length="90" mass="10344">MSLKIHFLHSPLDFFPDNLGAVSDEHGERFHQDISSMEKRYQVRRELGAAKGDVTEVSQRKRHCPRSDSIRTPYYISRVQAAIDEDLGSL</sequence>